<gene>
    <name evidence="9" type="ORF">MPLG2_0553</name>
</gene>
<dbReference type="SUPFAM" id="SSF55869">
    <property type="entry name" value="DNA topoisomerase I domain"/>
    <property type="match status" value="1"/>
</dbReference>
<dbReference type="InterPro" id="IPR013500">
    <property type="entry name" value="TopoI_cat_euk"/>
</dbReference>
<proteinExistence type="inferred from homology"/>
<dbReference type="RefSeq" id="WP_105184788.1">
    <property type="nucleotide sequence ID" value="NZ_BAAAGO010000042.1"/>
</dbReference>
<dbReference type="InterPro" id="IPR051062">
    <property type="entry name" value="Topoisomerase_IB"/>
</dbReference>
<feature type="domain" description="DNA topoisomerase I catalytic core eukaryotic-type" evidence="7">
    <location>
        <begin position="82"/>
        <end position="286"/>
    </location>
</feature>
<comment type="catalytic activity">
    <reaction evidence="1">
        <text>ATP-independent breakage of single-stranded DNA, followed by passage and rejoining.</text>
        <dbReference type="EC" id="5.6.2.1"/>
    </reaction>
</comment>
<evidence type="ECO:0000256" key="1">
    <source>
        <dbReference type="ARBA" id="ARBA00000213"/>
    </source>
</evidence>
<dbReference type="SUPFAM" id="SSF56349">
    <property type="entry name" value="DNA breaking-rejoining enzymes"/>
    <property type="match status" value="1"/>
</dbReference>
<dbReference type="KEGG" id="mgg:MPLG2_0553"/>
<dbReference type="OrthoDB" id="9778962at2"/>
<dbReference type="Gene3D" id="3.90.15.10">
    <property type="entry name" value="Topoisomerase I, Chain A, domain 3"/>
    <property type="match status" value="1"/>
</dbReference>
<dbReference type="Pfam" id="PF21338">
    <property type="entry name" value="Top1B_N_bact"/>
    <property type="match status" value="1"/>
</dbReference>
<evidence type="ECO:0000256" key="3">
    <source>
        <dbReference type="ARBA" id="ARBA00012891"/>
    </source>
</evidence>
<dbReference type="InterPro" id="IPR014711">
    <property type="entry name" value="TopoI_cat_a-hlx-sub_euk"/>
</dbReference>
<protein>
    <recommendedName>
        <fullName evidence="3">DNA topoisomerase</fullName>
        <ecNumber evidence="3">5.6.2.1</ecNumber>
    </recommendedName>
</protein>
<dbReference type="InterPro" id="IPR035447">
    <property type="entry name" value="DNA_topo_I_N_sf"/>
</dbReference>
<evidence type="ECO:0000313" key="10">
    <source>
        <dbReference type="Proteomes" id="UP000238164"/>
    </source>
</evidence>
<dbReference type="Proteomes" id="UP000238164">
    <property type="component" value="Chromosome 1"/>
</dbReference>
<dbReference type="GO" id="GO:0003677">
    <property type="term" value="F:DNA binding"/>
    <property type="evidence" value="ECO:0007669"/>
    <property type="project" value="UniProtKB-KW"/>
</dbReference>
<name>A0A2N9JDH8_9ACTN</name>
<organism evidence="9 10">
    <name type="scientific">Micropruina glycogenica</name>
    <dbReference type="NCBI Taxonomy" id="75385"/>
    <lineage>
        <taxon>Bacteria</taxon>
        <taxon>Bacillati</taxon>
        <taxon>Actinomycetota</taxon>
        <taxon>Actinomycetes</taxon>
        <taxon>Propionibacteriales</taxon>
        <taxon>Nocardioidaceae</taxon>
        <taxon>Micropruina</taxon>
    </lineage>
</organism>
<evidence type="ECO:0000313" key="9">
    <source>
        <dbReference type="EMBL" id="SPD85589.1"/>
    </source>
</evidence>
<dbReference type="PRINTS" id="PR00416">
    <property type="entry name" value="EUTPISMRASEI"/>
</dbReference>
<dbReference type="GO" id="GO:0003917">
    <property type="term" value="F:DNA topoisomerase type I (single strand cut, ATP-independent) activity"/>
    <property type="evidence" value="ECO:0007669"/>
    <property type="project" value="UniProtKB-EC"/>
</dbReference>
<dbReference type="Gene3D" id="3.30.66.10">
    <property type="entry name" value="DNA topoisomerase I domain"/>
    <property type="match status" value="1"/>
</dbReference>
<dbReference type="InterPro" id="IPR011010">
    <property type="entry name" value="DNA_brk_join_enz"/>
</dbReference>
<evidence type="ECO:0000256" key="4">
    <source>
        <dbReference type="ARBA" id="ARBA00023029"/>
    </source>
</evidence>
<dbReference type="PROSITE" id="PS52038">
    <property type="entry name" value="TOPO_IB_2"/>
    <property type="match status" value="1"/>
</dbReference>
<dbReference type="Pfam" id="PF01028">
    <property type="entry name" value="Topoisom_I"/>
    <property type="match status" value="1"/>
</dbReference>
<evidence type="ECO:0000256" key="5">
    <source>
        <dbReference type="ARBA" id="ARBA00023125"/>
    </source>
</evidence>
<feature type="domain" description="DNA topoisomerase IB N-terminal" evidence="8">
    <location>
        <begin position="22"/>
        <end position="69"/>
    </location>
</feature>
<sequence>MPRLRRVSSQSPGWSRRRHGKGFRYIDEHGGRLADADVKRIKTLVIPPAWRDVWICPTPNGHLQATGVDAAGRRQYLYHPAWRVQRDKLKFDRVETAALKLPTVRRKVSADLALDGMPLERAAATAVRLLDLGYFRIGNDAYADANGSFGLTTLKRRHVRRHGEALAFQFVGKSGIEHHILIDDEPVIEALQVMRQRRGGDRLLAYHQGPDWLDLASGTVNAYLSELFGGDFTAKDFRTWHATVIFAAALAAAPPATTKTARAKVVRTAVGEVAGYLGNTPTVAKGSYIDPRLIDLYESGSTIAEAAGRSYRTPAARQHALERAVLDLLDVQ</sequence>
<dbReference type="InterPro" id="IPR049331">
    <property type="entry name" value="Top1B_N_bact"/>
</dbReference>
<dbReference type="Gene3D" id="1.10.132.120">
    <property type="match status" value="1"/>
</dbReference>
<keyword evidence="4" id="KW-0799">Topoisomerase</keyword>
<dbReference type="EC" id="5.6.2.1" evidence="3"/>
<keyword evidence="6 9" id="KW-0413">Isomerase</keyword>
<dbReference type="PANTHER" id="PTHR10290">
    <property type="entry name" value="DNA TOPOISOMERASE I"/>
    <property type="match status" value="1"/>
</dbReference>
<reference evidence="9 10" key="1">
    <citation type="submission" date="2018-02" db="EMBL/GenBank/DDBJ databases">
        <authorList>
            <person name="Cohen D.B."/>
            <person name="Kent A.D."/>
        </authorList>
    </citation>
    <scope>NUCLEOTIDE SEQUENCE [LARGE SCALE GENOMIC DNA]</scope>
    <source>
        <strain evidence="9">1</strain>
    </source>
</reference>
<dbReference type="InterPro" id="IPR001631">
    <property type="entry name" value="TopoI"/>
</dbReference>
<evidence type="ECO:0000256" key="6">
    <source>
        <dbReference type="ARBA" id="ARBA00023235"/>
    </source>
</evidence>
<evidence type="ECO:0000256" key="2">
    <source>
        <dbReference type="ARBA" id="ARBA00006645"/>
    </source>
</evidence>
<keyword evidence="5" id="KW-0238">DNA-binding</keyword>
<accession>A0A2N9JDH8</accession>
<keyword evidence="10" id="KW-1185">Reference proteome</keyword>
<evidence type="ECO:0000259" key="8">
    <source>
        <dbReference type="Pfam" id="PF21338"/>
    </source>
</evidence>
<evidence type="ECO:0000259" key="7">
    <source>
        <dbReference type="Pfam" id="PF01028"/>
    </source>
</evidence>
<dbReference type="GO" id="GO:0006265">
    <property type="term" value="P:DNA topological change"/>
    <property type="evidence" value="ECO:0007669"/>
    <property type="project" value="InterPro"/>
</dbReference>
<dbReference type="EMBL" id="LT985188">
    <property type="protein sequence ID" value="SPD85589.1"/>
    <property type="molecule type" value="Genomic_DNA"/>
</dbReference>
<dbReference type="PANTHER" id="PTHR10290:SF3">
    <property type="entry name" value="DNA TOPOISOMERASE 1"/>
    <property type="match status" value="1"/>
</dbReference>
<dbReference type="AlphaFoldDB" id="A0A2N9JDH8"/>
<comment type="similarity">
    <text evidence="2">Belongs to the type IB topoisomerase family.</text>
</comment>